<sequence>MTWQAGDWLDGGKYRVVRTLNEGRVGISYLAERKGGDRVVLKTVRDEVLAQLAPKERDKFNHKLINEAVKLARCRHPHIVRCLGSFIEQGRAFIVMAYVAGQDLASLPTKTLPEEEALVYIRQVGEALTVVHG</sequence>
<dbReference type="SUPFAM" id="SSF56112">
    <property type="entry name" value="Protein kinase-like (PK-like)"/>
    <property type="match status" value="1"/>
</dbReference>
<dbReference type="InterPro" id="IPR053235">
    <property type="entry name" value="Ser_Thr_kinase"/>
</dbReference>
<dbReference type="InterPro" id="IPR000719">
    <property type="entry name" value="Prot_kinase_dom"/>
</dbReference>
<evidence type="ECO:0000313" key="3">
    <source>
        <dbReference type="Proteomes" id="UP001526426"/>
    </source>
</evidence>
<keyword evidence="2" id="KW-0808">Transferase</keyword>
<reference evidence="2 3" key="1">
    <citation type="submission" date="2021-08" db="EMBL/GenBank/DDBJ databases">
        <title>Draft genome sequence of Spirulina subsalsa with high tolerance to salinity and hype-accumulation of phycocyanin.</title>
        <authorList>
            <person name="Pei H."/>
            <person name="Jiang L."/>
        </authorList>
    </citation>
    <scope>NUCLEOTIDE SEQUENCE [LARGE SCALE GENOMIC DNA]</scope>
    <source>
        <strain evidence="2 3">FACHB-351</strain>
    </source>
</reference>
<keyword evidence="3" id="KW-1185">Reference proteome</keyword>
<dbReference type="PANTHER" id="PTHR24361">
    <property type="entry name" value="MITOGEN-ACTIVATED KINASE KINASE KINASE"/>
    <property type="match status" value="1"/>
</dbReference>
<dbReference type="Gene3D" id="1.10.510.10">
    <property type="entry name" value="Transferase(Phosphotransferase) domain 1"/>
    <property type="match status" value="1"/>
</dbReference>
<name>A0ABT3L6L4_9CYAN</name>
<evidence type="ECO:0000313" key="2">
    <source>
        <dbReference type="EMBL" id="MCW6037139.1"/>
    </source>
</evidence>
<feature type="domain" description="Protein kinase" evidence="1">
    <location>
        <begin position="14"/>
        <end position="133"/>
    </location>
</feature>
<dbReference type="InterPro" id="IPR011009">
    <property type="entry name" value="Kinase-like_dom_sf"/>
</dbReference>
<proteinExistence type="predicted"/>
<accession>A0ABT3L6L4</accession>
<dbReference type="PROSITE" id="PS50011">
    <property type="entry name" value="PROTEIN_KINASE_DOM"/>
    <property type="match status" value="1"/>
</dbReference>
<dbReference type="Proteomes" id="UP001526426">
    <property type="component" value="Unassembled WGS sequence"/>
</dbReference>
<comment type="caution">
    <text evidence="2">The sequence shown here is derived from an EMBL/GenBank/DDBJ whole genome shotgun (WGS) entry which is preliminary data.</text>
</comment>
<evidence type="ECO:0000259" key="1">
    <source>
        <dbReference type="PROSITE" id="PS50011"/>
    </source>
</evidence>
<gene>
    <name evidence="2" type="ORF">K4A83_12790</name>
</gene>
<protein>
    <submittedName>
        <fullName evidence="2">Protein kinase</fullName>
    </submittedName>
</protein>
<dbReference type="EMBL" id="JAIHOM010000058">
    <property type="protein sequence ID" value="MCW6037139.1"/>
    <property type="molecule type" value="Genomic_DNA"/>
</dbReference>
<organism evidence="2 3">
    <name type="scientific">Spirulina subsalsa FACHB-351</name>
    <dbReference type="NCBI Taxonomy" id="234711"/>
    <lineage>
        <taxon>Bacteria</taxon>
        <taxon>Bacillati</taxon>
        <taxon>Cyanobacteriota</taxon>
        <taxon>Cyanophyceae</taxon>
        <taxon>Spirulinales</taxon>
        <taxon>Spirulinaceae</taxon>
        <taxon>Spirulina</taxon>
    </lineage>
</organism>
<keyword evidence="2" id="KW-0418">Kinase</keyword>
<dbReference type="Pfam" id="PF00069">
    <property type="entry name" value="Pkinase"/>
    <property type="match status" value="1"/>
</dbReference>
<dbReference type="GO" id="GO:0016301">
    <property type="term" value="F:kinase activity"/>
    <property type="evidence" value="ECO:0007669"/>
    <property type="project" value="UniProtKB-KW"/>
</dbReference>
<dbReference type="PANTHER" id="PTHR24361:SF613">
    <property type="entry name" value="NUCLEAR RECEPTOR-BINDING PROTEIN-RELATED"/>
    <property type="match status" value="1"/>
</dbReference>